<dbReference type="Proteomes" id="UP000783686">
    <property type="component" value="Unassembled WGS sequence"/>
</dbReference>
<dbReference type="EMBL" id="CAJFCW020000006">
    <property type="protein sequence ID" value="CAG9127230.1"/>
    <property type="molecule type" value="Genomic_DNA"/>
</dbReference>
<name>A0A811LSF0_9BILA</name>
<evidence type="ECO:0000313" key="2">
    <source>
        <dbReference type="Proteomes" id="UP000614601"/>
    </source>
</evidence>
<evidence type="ECO:0000313" key="1">
    <source>
        <dbReference type="EMBL" id="CAD5229744.1"/>
    </source>
</evidence>
<accession>A0A811LSF0</accession>
<keyword evidence="2" id="KW-1185">Reference proteome</keyword>
<proteinExistence type="predicted"/>
<gene>
    <name evidence="1" type="ORF">BOKJ2_LOCUS13788</name>
</gene>
<dbReference type="EMBL" id="CAJFDH010000006">
    <property type="protein sequence ID" value="CAD5229744.1"/>
    <property type="molecule type" value="Genomic_DNA"/>
</dbReference>
<organism evidence="1 2">
    <name type="scientific">Bursaphelenchus okinawaensis</name>
    <dbReference type="NCBI Taxonomy" id="465554"/>
    <lineage>
        <taxon>Eukaryota</taxon>
        <taxon>Metazoa</taxon>
        <taxon>Ecdysozoa</taxon>
        <taxon>Nematoda</taxon>
        <taxon>Chromadorea</taxon>
        <taxon>Rhabditida</taxon>
        <taxon>Tylenchina</taxon>
        <taxon>Tylenchomorpha</taxon>
        <taxon>Aphelenchoidea</taxon>
        <taxon>Aphelenchoididae</taxon>
        <taxon>Bursaphelenchus</taxon>
    </lineage>
</organism>
<protein>
    <submittedName>
        <fullName evidence="1">Uncharacterized protein</fullName>
    </submittedName>
</protein>
<sequence length="291" mass="33288">MTKSFFTAIEANDNSIQSDVVIVKTHPVGEDGLKWHCDTASPSFYYPHEYRLRFAPVVPSLFLGQFTGRRTFKFDEPIDYLISWSDMLCCVGMIANNNDANSTVPLTVRFGGHWTDAAVKSMYVGCVVRVKAYMELKELHCANLSPVLPLGATKDISYIGIPIPTAFACEWAVVSKPRIVRSLGMLIEDKSYSKEFYFPRGIVRDFEHNQELFAAPEKWPIHQVKELPPVNTTVVINYVEITTPHVIHDSRDKDILMPDYMRNYISRTYSKVHSFVFGWLDLTMQPSRVYE</sequence>
<dbReference type="Proteomes" id="UP000614601">
    <property type="component" value="Unassembled WGS sequence"/>
</dbReference>
<reference evidence="1" key="1">
    <citation type="submission" date="2020-09" db="EMBL/GenBank/DDBJ databases">
        <authorList>
            <person name="Kikuchi T."/>
        </authorList>
    </citation>
    <scope>NUCLEOTIDE SEQUENCE</scope>
    <source>
        <strain evidence="1">SH1</strain>
    </source>
</reference>
<dbReference type="AlphaFoldDB" id="A0A811LSF0"/>
<dbReference type="OrthoDB" id="5892825at2759"/>
<comment type="caution">
    <text evidence="1">The sequence shown here is derived from an EMBL/GenBank/DDBJ whole genome shotgun (WGS) entry which is preliminary data.</text>
</comment>